<evidence type="ECO:0000256" key="4">
    <source>
        <dbReference type="ARBA" id="ARBA00023186"/>
    </source>
</evidence>
<dbReference type="NCBIfam" id="TIGR02273">
    <property type="entry name" value="16S_RimM"/>
    <property type="match status" value="1"/>
</dbReference>
<accession>A0A7Y0U0Y7</accession>
<dbReference type="InterPro" id="IPR011033">
    <property type="entry name" value="PRC_barrel-like_sf"/>
</dbReference>
<evidence type="ECO:0000259" key="7">
    <source>
        <dbReference type="Pfam" id="PF01782"/>
    </source>
</evidence>
<keyword evidence="4 5" id="KW-0143">Chaperone</keyword>
<evidence type="ECO:0000256" key="5">
    <source>
        <dbReference type="HAMAP-Rule" id="MF_00014"/>
    </source>
</evidence>
<comment type="function">
    <text evidence="5">An accessory protein needed during the final step in the assembly of 30S ribosomal subunit, possibly for assembly of the head region. Essential for efficient processing of 16S rRNA. May be needed both before and after RbfA during the maturation of 16S rRNA. It has affinity for free ribosomal 30S subunits but not for 70S ribosomes.</text>
</comment>
<feature type="region of interest" description="Disordered" evidence="6">
    <location>
        <begin position="83"/>
        <end position="107"/>
    </location>
</feature>
<dbReference type="PANTHER" id="PTHR33692">
    <property type="entry name" value="RIBOSOME MATURATION FACTOR RIMM"/>
    <property type="match status" value="1"/>
</dbReference>
<feature type="compositionally biased region" description="Polar residues" evidence="6">
    <location>
        <begin position="183"/>
        <end position="196"/>
    </location>
</feature>
<feature type="region of interest" description="Disordered" evidence="6">
    <location>
        <begin position="177"/>
        <end position="196"/>
    </location>
</feature>
<dbReference type="Proteomes" id="UP000578252">
    <property type="component" value="Unassembled WGS sequence"/>
</dbReference>
<dbReference type="SUPFAM" id="SSF50447">
    <property type="entry name" value="Translation proteins"/>
    <property type="match status" value="1"/>
</dbReference>
<comment type="subcellular location">
    <subcellularLocation>
        <location evidence="5">Cytoplasm</location>
    </subcellularLocation>
</comment>
<feature type="domain" description="RimM N-terminal" evidence="7">
    <location>
        <begin position="5"/>
        <end position="85"/>
    </location>
</feature>
<dbReference type="Gene3D" id="2.40.30.60">
    <property type="entry name" value="RimM"/>
    <property type="match status" value="1"/>
</dbReference>
<dbReference type="RefSeq" id="WP_169771826.1">
    <property type="nucleotide sequence ID" value="NZ_JABCUR010000003.1"/>
</dbReference>
<dbReference type="AlphaFoldDB" id="A0A7Y0U0Y7"/>
<sequence>MKVTVATLGRASGVRGEIRVALRTDNPHTRFAPGAVLVTDHPDFPRLTVKQARHSGKHFVASFKEIPDRDTAETLGGVKLVIETDTEATNPPDSDETPGATESGSEDGFYRHELVGLSAQTQTGESLGTVSDLIIGTAQDLLEVTTADGHKVLIPFVFELVPEVDLAAGRVVMAPPGGLFPDGTQSKQAGDSDGTS</sequence>
<comment type="subunit">
    <text evidence="5">Binds ribosomal protein uS19.</text>
</comment>
<dbReference type="InterPro" id="IPR056792">
    <property type="entry name" value="PRC_RimM"/>
</dbReference>
<protein>
    <recommendedName>
        <fullName evidence="5">Ribosome maturation factor RimM</fullName>
    </recommendedName>
</protein>
<comment type="domain">
    <text evidence="5">The PRC barrel domain binds ribosomal protein uS19.</text>
</comment>
<dbReference type="HAMAP" id="MF_00014">
    <property type="entry name" value="Ribosome_mat_RimM"/>
    <property type="match status" value="1"/>
</dbReference>
<evidence type="ECO:0000256" key="6">
    <source>
        <dbReference type="SAM" id="MobiDB-lite"/>
    </source>
</evidence>
<reference evidence="9 10" key="1">
    <citation type="submission" date="2020-04" db="EMBL/GenBank/DDBJ databases">
        <title>Antimicrobial susceptibility and clonality of vaginal-derived multi-drug resistant Mobiluncus isolates in China.</title>
        <authorList>
            <person name="Zhang X."/>
        </authorList>
    </citation>
    <scope>NUCLEOTIDE SEQUENCE [LARGE SCALE GENOMIC DNA]</scope>
    <source>
        <strain evidence="9 10">13</strain>
    </source>
</reference>
<evidence type="ECO:0000256" key="2">
    <source>
        <dbReference type="ARBA" id="ARBA00022517"/>
    </source>
</evidence>
<dbReference type="GO" id="GO:0005840">
    <property type="term" value="C:ribosome"/>
    <property type="evidence" value="ECO:0007669"/>
    <property type="project" value="InterPro"/>
</dbReference>
<evidence type="ECO:0000313" key="10">
    <source>
        <dbReference type="Proteomes" id="UP000578252"/>
    </source>
</evidence>
<feature type="domain" description="Ribosome maturation factor RimM PRC barrel" evidence="8">
    <location>
        <begin position="112"/>
        <end position="179"/>
    </location>
</feature>
<dbReference type="InterPro" id="IPR036976">
    <property type="entry name" value="RimM_N_sf"/>
</dbReference>
<dbReference type="InterPro" id="IPR009000">
    <property type="entry name" value="Transl_B-barrel_sf"/>
</dbReference>
<evidence type="ECO:0000256" key="1">
    <source>
        <dbReference type="ARBA" id="ARBA00022490"/>
    </source>
</evidence>
<name>A0A7Y0U0Y7_9ACTO</name>
<dbReference type="EMBL" id="JABCUR010000003">
    <property type="protein sequence ID" value="NMW64945.1"/>
    <property type="molecule type" value="Genomic_DNA"/>
</dbReference>
<dbReference type="Pfam" id="PF01782">
    <property type="entry name" value="RimM"/>
    <property type="match status" value="1"/>
</dbReference>
<dbReference type="GO" id="GO:0043022">
    <property type="term" value="F:ribosome binding"/>
    <property type="evidence" value="ECO:0007669"/>
    <property type="project" value="InterPro"/>
</dbReference>
<comment type="caution">
    <text evidence="9">The sequence shown here is derived from an EMBL/GenBank/DDBJ whole genome shotgun (WGS) entry which is preliminary data.</text>
</comment>
<dbReference type="Gene3D" id="2.30.30.240">
    <property type="entry name" value="PRC-barrel domain"/>
    <property type="match status" value="1"/>
</dbReference>
<evidence type="ECO:0000256" key="3">
    <source>
        <dbReference type="ARBA" id="ARBA00022552"/>
    </source>
</evidence>
<dbReference type="InterPro" id="IPR002676">
    <property type="entry name" value="RimM_N"/>
</dbReference>
<dbReference type="GO" id="GO:0005737">
    <property type="term" value="C:cytoplasm"/>
    <property type="evidence" value="ECO:0007669"/>
    <property type="project" value="UniProtKB-SubCell"/>
</dbReference>
<comment type="similarity">
    <text evidence="5">Belongs to the RimM family.</text>
</comment>
<dbReference type="InterPro" id="IPR011961">
    <property type="entry name" value="RimM"/>
</dbReference>
<keyword evidence="3 5" id="KW-0698">rRNA processing</keyword>
<dbReference type="GO" id="GO:0042274">
    <property type="term" value="P:ribosomal small subunit biogenesis"/>
    <property type="evidence" value="ECO:0007669"/>
    <property type="project" value="UniProtKB-UniRule"/>
</dbReference>
<dbReference type="SUPFAM" id="SSF50346">
    <property type="entry name" value="PRC-barrel domain"/>
    <property type="match status" value="1"/>
</dbReference>
<proteinExistence type="inferred from homology"/>
<dbReference type="PANTHER" id="PTHR33692:SF1">
    <property type="entry name" value="RIBOSOME MATURATION FACTOR RIMM"/>
    <property type="match status" value="1"/>
</dbReference>
<dbReference type="GO" id="GO:0006364">
    <property type="term" value="P:rRNA processing"/>
    <property type="evidence" value="ECO:0007669"/>
    <property type="project" value="UniProtKB-UniRule"/>
</dbReference>
<gene>
    <name evidence="5 9" type="primary">rimM</name>
    <name evidence="9" type="ORF">HHJ78_05220</name>
</gene>
<organism evidence="9 10">
    <name type="scientific">Mobiluncus mulieris</name>
    <dbReference type="NCBI Taxonomy" id="2052"/>
    <lineage>
        <taxon>Bacteria</taxon>
        <taxon>Bacillati</taxon>
        <taxon>Actinomycetota</taxon>
        <taxon>Actinomycetes</taxon>
        <taxon>Actinomycetales</taxon>
        <taxon>Actinomycetaceae</taxon>
        <taxon>Mobiluncus</taxon>
    </lineage>
</organism>
<keyword evidence="2 5" id="KW-0690">Ribosome biogenesis</keyword>
<evidence type="ECO:0000259" key="8">
    <source>
        <dbReference type="Pfam" id="PF24986"/>
    </source>
</evidence>
<evidence type="ECO:0000313" key="9">
    <source>
        <dbReference type="EMBL" id="NMW64945.1"/>
    </source>
</evidence>
<dbReference type="Pfam" id="PF24986">
    <property type="entry name" value="PRC_RimM"/>
    <property type="match status" value="1"/>
</dbReference>
<keyword evidence="1 5" id="KW-0963">Cytoplasm</keyword>